<protein>
    <recommendedName>
        <fullName evidence="2">Ankyrin repeat protein</fullName>
    </recommendedName>
</protein>
<dbReference type="AlphaFoldDB" id="A0A6C0AE21"/>
<evidence type="ECO:0008006" key="2">
    <source>
        <dbReference type="Google" id="ProtNLM"/>
    </source>
</evidence>
<evidence type="ECO:0000313" key="1">
    <source>
        <dbReference type="EMBL" id="QHS77946.1"/>
    </source>
</evidence>
<sequence length="118" mass="14044">MESLFAEDICYWAVRKNQLNFLINLKDCGWEIKVNCIFALKNLDILKFLYKSGCEVNKNTLFHALNEDIEILKYVHEIFGKPKILFYEKYGISLNSLVFGMDCSNYRKIYFDILNFYL</sequence>
<reference evidence="1" key="1">
    <citation type="journal article" date="2020" name="Nature">
        <title>Giant virus diversity and host interactions through global metagenomics.</title>
        <authorList>
            <person name="Schulz F."/>
            <person name="Roux S."/>
            <person name="Paez-Espino D."/>
            <person name="Jungbluth S."/>
            <person name="Walsh D.A."/>
            <person name="Denef V.J."/>
            <person name="McMahon K.D."/>
            <person name="Konstantinidis K.T."/>
            <person name="Eloe-Fadrosh E.A."/>
            <person name="Kyrpides N.C."/>
            <person name="Woyke T."/>
        </authorList>
    </citation>
    <scope>NUCLEOTIDE SEQUENCE</scope>
    <source>
        <strain evidence="1">GVMAG-S-1021933-23</strain>
    </source>
</reference>
<accession>A0A6C0AE21</accession>
<dbReference type="EMBL" id="MN740593">
    <property type="protein sequence ID" value="QHS77946.1"/>
    <property type="molecule type" value="Genomic_DNA"/>
</dbReference>
<proteinExistence type="predicted"/>
<name>A0A6C0AE21_9ZZZZ</name>
<organism evidence="1">
    <name type="scientific">viral metagenome</name>
    <dbReference type="NCBI Taxonomy" id="1070528"/>
    <lineage>
        <taxon>unclassified sequences</taxon>
        <taxon>metagenomes</taxon>
        <taxon>organismal metagenomes</taxon>
    </lineage>
</organism>